<evidence type="ECO:0000259" key="2">
    <source>
        <dbReference type="PROSITE" id="PS51898"/>
    </source>
</evidence>
<organism evidence="3 4">
    <name type="scientific">Thiovibrio frasassiensis</name>
    <dbReference type="NCBI Taxonomy" id="2984131"/>
    <lineage>
        <taxon>Bacteria</taxon>
        <taxon>Pseudomonadati</taxon>
        <taxon>Thermodesulfobacteriota</taxon>
        <taxon>Desulfobulbia</taxon>
        <taxon>Desulfobulbales</taxon>
        <taxon>Thiovibrionaceae</taxon>
        <taxon>Thiovibrio</taxon>
    </lineage>
</organism>
<dbReference type="RefSeq" id="WP_307632563.1">
    <property type="nucleotide sequence ID" value="NZ_JAPHEH010000001.1"/>
</dbReference>
<dbReference type="PANTHER" id="PTHR30349">
    <property type="entry name" value="PHAGE INTEGRASE-RELATED"/>
    <property type="match status" value="1"/>
</dbReference>
<name>A0A9X4MG27_9BACT</name>
<reference evidence="3" key="2">
    <citation type="submission" date="2022-10" db="EMBL/GenBank/DDBJ databases">
        <authorList>
            <person name="Aronson H.S."/>
        </authorList>
    </citation>
    <scope>NUCLEOTIDE SEQUENCE</scope>
    <source>
        <strain evidence="3">RS19-109</strain>
    </source>
</reference>
<dbReference type="InterPro" id="IPR050090">
    <property type="entry name" value="Tyrosine_recombinase_XerCD"/>
</dbReference>
<dbReference type="GO" id="GO:0015074">
    <property type="term" value="P:DNA integration"/>
    <property type="evidence" value="ECO:0007669"/>
    <property type="project" value="InterPro"/>
</dbReference>
<dbReference type="EMBL" id="JAPHEH010000001">
    <property type="protein sequence ID" value="MDG4475590.1"/>
    <property type="molecule type" value="Genomic_DNA"/>
</dbReference>
<comment type="caution">
    <text evidence="3">The sequence shown here is derived from an EMBL/GenBank/DDBJ whole genome shotgun (WGS) entry which is preliminary data.</text>
</comment>
<accession>A0A9X4MG27</accession>
<evidence type="ECO:0000313" key="3">
    <source>
        <dbReference type="EMBL" id="MDG4475590.1"/>
    </source>
</evidence>
<sequence length="330" mass="37669">MAVIEKRGPYQWRVKIRKKGCPTQTITKKSKKEAEAWARKVESEIERGVFISSSAAEQTTIAEVLDRYEREVFPRLADGGKRESFRLTLLKAHFGPLSLAALRSNHVAAFRDQRLKQVSAQSVKHELGLLNRTLKFAQIDCGIHIPHGLPTTQIRMPKLPAGRDRRLRDSEEQRLIEAAIACKSKEIENIILFALETAARRSEIAAMRWEHVDLKRRIWVIPFLETKKSPRTVPLSPKAKEILESLPRRIDGSVWGMAEDSITQAFGRICQRAGIDDLRFHDLRHEATSRLFERPGWGIMEVASVTGHKTLTMLKRYTHLRAEDLAVKMG</sequence>
<gene>
    <name evidence="3" type="ORF">OLX77_05370</name>
</gene>
<dbReference type="Pfam" id="PF00589">
    <property type="entry name" value="Phage_integrase"/>
    <property type="match status" value="1"/>
</dbReference>
<reference evidence="3" key="1">
    <citation type="journal article" date="2022" name="bioRxiv">
        <title>Thiovibrio frasassiensisgen. nov., sp. nov., an autotrophic, elemental sulfur disproportionating bacterium isolated from sulfidic karst sediment, and proposal of Thiovibrionaceae fam. nov.</title>
        <authorList>
            <person name="Aronson H."/>
            <person name="Thomas C."/>
            <person name="Bhattacharyya M."/>
            <person name="Eckstein S."/>
            <person name="Jensen S."/>
            <person name="Barco R."/>
            <person name="Macalady J."/>
            <person name="Amend J."/>
        </authorList>
    </citation>
    <scope>NUCLEOTIDE SEQUENCE</scope>
    <source>
        <strain evidence="3">RS19-109</strain>
    </source>
</reference>
<protein>
    <submittedName>
        <fullName evidence="3">Site-specific integrase</fullName>
    </submittedName>
</protein>
<dbReference type="SUPFAM" id="SSF56349">
    <property type="entry name" value="DNA breaking-rejoining enzymes"/>
    <property type="match status" value="1"/>
</dbReference>
<dbReference type="PANTHER" id="PTHR30349:SF94">
    <property type="entry name" value="INTEGRASE_RECOMBINASE HI_1414-RELATED"/>
    <property type="match status" value="1"/>
</dbReference>
<dbReference type="InterPro" id="IPR002104">
    <property type="entry name" value="Integrase_catalytic"/>
</dbReference>
<evidence type="ECO:0000313" key="4">
    <source>
        <dbReference type="Proteomes" id="UP001154240"/>
    </source>
</evidence>
<dbReference type="Gene3D" id="1.10.443.10">
    <property type="entry name" value="Intergrase catalytic core"/>
    <property type="match status" value="1"/>
</dbReference>
<dbReference type="InterPro" id="IPR011010">
    <property type="entry name" value="DNA_brk_join_enz"/>
</dbReference>
<evidence type="ECO:0000256" key="1">
    <source>
        <dbReference type="ARBA" id="ARBA00023172"/>
    </source>
</evidence>
<dbReference type="AlphaFoldDB" id="A0A9X4MG27"/>
<dbReference type="GO" id="GO:0006310">
    <property type="term" value="P:DNA recombination"/>
    <property type="evidence" value="ECO:0007669"/>
    <property type="project" value="UniProtKB-KW"/>
</dbReference>
<dbReference type="PROSITE" id="PS51898">
    <property type="entry name" value="TYR_RECOMBINASE"/>
    <property type="match status" value="1"/>
</dbReference>
<dbReference type="GO" id="GO:0003677">
    <property type="term" value="F:DNA binding"/>
    <property type="evidence" value="ECO:0007669"/>
    <property type="project" value="InterPro"/>
</dbReference>
<dbReference type="Proteomes" id="UP001154240">
    <property type="component" value="Unassembled WGS sequence"/>
</dbReference>
<keyword evidence="4" id="KW-1185">Reference proteome</keyword>
<dbReference type="InterPro" id="IPR013762">
    <property type="entry name" value="Integrase-like_cat_sf"/>
</dbReference>
<dbReference type="CDD" id="cd00796">
    <property type="entry name" value="INT_Rci_Hp1_C"/>
    <property type="match status" value="1"/>
</dbReference>
<proteinExistence type="predicted"/>
<keyword evidence="1" id="KW-0233">DNA recombination</keyword>
<feature type="domain" description="Tyr recombinase" evidence="2">
    <location>
        <begin position="162"/>
        <end position="330"/>
    </location>
</feature>